<accession>A0A074YIX9</accession>
<dbReference type="RefSeq" id="XP_013346239.1">
    <property type="nucleotide sequence ID" value="XM_013490785.1"/>
</dbReference>
<dbReference type="GeneID" id="25363419"/>
<sequence length="292" mass="33409">MHTSTKKWKAPRIQAREEGLRKLRGRKYLCPESTFYTEHFNFQQHETIMLKEKELRLEKSAPVYIPVEPFGGKIFAPSLHEIYDEAYPYSIHNTLEGKFLQTTLSPVLCMPTIWQGDLRKNKQYIYPYDGYVDTAVALYPGIQELKFEGPDRTASLQSHRRFFPAPRHPCNQTVNWSVRPYLRPHNFDAIVENDMPSEEQIFTHDWEIGLPDDEDLQIGLPFPVNEVNKSNDNFSGKKTAGEEPVGAEPAVQEPAIQEPAIQANEDPYGGNKAARLLGNDLFSALDPQNVYA</sequence>
<dbReference type="OrthoDB" id="5305306at2759"/>
<feature type="compositionally biased region" description="Polar residues" evidence="1">
    <location>
        <begin position="227"/>
        <end position="236"/>
    </location>
</feature>
<dbReference type="OMA" id="EWDGRPC"/>
<dbReference type="AlphaFoldDB" id="A0A074YIX9"/>
<proteinExistence type="predicted"/>
<dbReference type="HOGENOM" id="CLU_1042007_0_0_1"/>
<feature type="region of interest" description="Disordered" evidence="1">
    <location>
        <begin position="227"/>
        <end position="249"/>
    </location>
</feature>
<gene>
    <name evidence="2" type="ORF">AUEXF2481DRAFT_27110</name>
</gene>
<evidence type="ECO:0000256" key="1">
    <source>
        <dbReference type="SAM" id="MobiDB-lite"/>
    </source>
</evidence>
<name>A0A074YIX9_AURSE</name>
<evidence type="ECO:0000313" key="2">
    <source>
        <dbReference type="EMBL" id="KEQ97753.1"/>
    </source>
</evidence>
<dbReference type="STRING" id="1043005.A0A074YIX9"/>
<protein>
    <submittedName>
        <fullName evidence="2">Uncharacterized protein</fullName>
    </submittedName>
</protein>
<keyword evidence="3" id="KW-1185">Reference proteome</keyword>
<evidence type="ECO:0000313" key="3">
    <source>
        <dbReference type="Proteomes" id="UP000030641"/>
    </source>
</evidence>
<reference evidence="2 3" key="1">
    <citation type="journal article" date="2014" name="BMC Genomics">
        <title>Genome sequencing of four Aureobasidium pullulans varieties: biotechnological potential, stress tolerance, and description of new species.</title>
        <authorList>
            <person name="Gostin Ar C."/>
            <person name="Ohm R.A."/>
            <person name="Kogej T."/>
            <person name="Sonjak S."/>
            <person name="Turk M."/>
            <person name="Zajc J."/>
            <person name="Zalar P."/>
            <person name="Grube M."/>
            <person name="Sun H."/>
            <person name="Han J."/>
            <person name="Sharma A."/>
            <person name="Chiniquy J."/>
            <person name="Ngan C.Y."/>
            <person name="Lipzen A."/>
            <person name="Barry K."/>
            <person name="Grigoriev I.V."/>
            <person name="Gunde-Cimerman N."/>
        </authorList>
    </citation>
    <scope>NUCLEOTIDE SEQUENCE [LARGE SCALE GENOMIC DNA]</scope>
    <source>
        <strain evidence="2 3">EXF-2481</strain>
    </source>
</reference>
<dbReference type="EMBL" id="KL584753">
    <property type="protein sequence ID" value="KEQ97753.1"/>
    <property type="molecule type" value="Genomic_DNA"/>
</dbReference>
<dbReference type="InParanoid" id="A0A074YIX9"/>
<organism evidence="2 3">
    <name type="scientific">Aureobasidium subglaciale (strain EXF-2481)</name>
    <name type="common">Aureobasidium pullulans var. subglaciale</name>
    <dbReference type="NCBI Taxonomy" id="1043005"/>
    <lineage>
        <taxon>Eukaryota</taxon>
        <taxon>Fungi</taxon>
        <taxon>Dikarya</taxon>
        <taxon>Ascomycota</taxon>
        <taxon>Pezizomycotina</taxon>
        <taxon>Dothideomycetes</taxon>
        <taxon>Dothideomycetidae</taxon>
        <taxon>Dothideales</taxon>
        <taxon>Saccotheciaceae</taxon>
        <taxon>Aureobasidium</taxon>
    </lineage>
</organism>
<dbReference type="Proteomes" id="UP000030641">
    <property type="component" value="Unassembled WGS sequence"/>
</dbReference>